<dbReference type="PANTHER" id="PTHR47978">
    <property type="match status" value="1"/>
</dbReference>
<evidence type="ECO:0000313" key="2">
    <source>
        <dbReference type="EMBL" id="CAE0273205.1"/>
    </source>
</evidence>
<dbReference type="GO" id="GO:0005525">
    <property type="term" value="F:GTP binding"/>
    <property type="evidence" value="ECO:0007669"/>
    <property type="project" value="InterPro"/>
</dbReference>
<dbReference type="SMART" id="SM00176">
    <property type="entry name" value="RAN"/>
    <property type="match status" value="1"/>
</dbReference>
<protein>
    <submittedName>
        <fullName evidence="2">Uncharacterized protein</fullName>
    </submittedName>
</protein>
<dbReference type="SMART" id="SM00175">
    <property type="entry name" value="RAB"/>
    <property type="match status" value="1"/>
</dbReference>
<dbReference type="InterPro" id="IPR001806">
    <property type="entry name" value="Small_GTPase"/>
</dbReference>
<dbReference type="PRINTS" id="PR00449">
    <property type="entry name" value="RASTRNSFRMNG"/>
</dbReference>
<dbReference type="Gene3D" id="3.40.50.300">
    <property type="entry name" value="P-loop containing nucleotide triphosphate hydrolases"/>
    <property type="match status" value="1"/>
</dbReference>
<dbReference type="PROSITE" id="PS51419">
    <property type="entry name" value="RAB"/>
    <property type="match status" value="1"/>
</dbReference>
<dbReference type="SMART" id="SM00174">
    <property type="entry name" value="RHO"/>
    <property type="match status" value="1"/>
</dbReference>
<dbReference type="NCBIfam" id="TIGR00231">
    <property type="entry name" value="small_GTP"/>
    <property type="match status" value="1"/>
</dbReference>
<dbReference type="InterPro" id="IPR005225">
    <property type="entry name" value="Small_GTP-bd"/>
</dbReference>
<accession>A0A7S3GPX1</accession>
<sequence length="196" mass="21612">MSSPIEVKVCIIGDTDVGKTSLSTRYCHGEFPGNSTPTIGASFLQRRVIVDNNEISLQIWDTAGQERFRSMAPMYYRGAKAAICVFDVTNEESFDRINTWLRDLRAHADPNVVICLAGNKCDKKPGFDLSRCEEAAVNLGGTFFQTSALTGEGVQEIFENLSRNVFNVYQSSRRPSKDINAIQLNSGPAESQKGCC</sequence>
<dbReference type="SMART" id="SM00173">
    <property type="entry name" value="RAS"/>
    <property type="match status" value="1"/>
</dbReference>
<evidence type="ECO:0000256" key="1">
    <source>
        <dbReference type="ARBA" id="ARBA00022741"/>
    </source>
</evidence>
<dbReference type="GO" id="GO:0003924">
    <property type="term" value="F:GTPase activity"/>
    <property type="evidence" value="ECO:0007669"/>
    <property type="project" value="InterPro"/>
</dbReference>
<proteinExistence type="predicted"/>
<organism evidence="2">
    <name type="scientific">Spumella elongata</name>
    <dbReference type="NCBI Taxonomy" id="89044"/>
    <lineage>
        <taxon>Eukaryota</taxon>
        <taxon>Sar</taxon>
        <taxon>Stramenopiles</taxon>
        <taxon>Ochrophyta</taxon>
        <taxon>Chrysophyceae</taxon>
        <taxon>Chromulinales</taxon>
        <taxon>Chromulinaceae</taxon>
        <taxon>Spumella</taxon>
    </lineage>
</organism>
<dbReference type="Pfam" id="PF00071">
    <property type="entry name" value="Ras"/>
    <property type="match status" value="1"/>
</dbReference>
<gene>
    <name evidence="2" type="ORF">SELO1098_LOCUS2031</name>
</gene>
<name>A0A7S3GPX1_9STRA</name>
<keyword evidence="1" id="KW-0547">Nucleotide-binding</keyword>
<reference evidence="2" key="1">
    <citation type="submission" date="2021-01" db="EMBL/GenBank/DDBJ databases">
        <authorList>
            <person name="Corre E."/>
            <person name="Pelletier E."/>
            <person name="Niang G."/>
            <person name="Scheremetjew M."/>
            <person name="Finn R."/>
            <person name="Kale V."/>
            <person name="Holt S."/>
            <person name="Cochrane G."/>
            <person name="Meng A."/>
            <person name="Brown T."/>
            <person name="Cohen L."/>
        </authorList>
    </citation>
    <scope>NUCLEOTIDE SEQUENCE</scope>
    <source>
        <strain evidence="2">CCAP 955/1</strain>
    </source>
</reference>
<dbReference type="PROSITE" id="PS51421">
    <property type="entry name" value="RAS"/>
    <property type="match status" value="1"/>
</dbReference>
<dbReference type="EMBL" id="HBIC01003795">
    <property type="protein sequence ID" value="CAE0273205.1"/>
    <property type="molecule type" value="Transcribed_RNA"/>
</dbReference>
<dbReference type="SUPFAM" id="SSF52540">
    <property type="entry name" value="P-loop containing nucleoside triphosphate hydrolases"/>
    <property type="match status" value="1"/>
</dbReference>
<dbReference type="AlphaFoldDB" id="A0A7S3GPX1"/>
<dbReference type="InterPro" id="IPR027417">
    <property type="entry name" value="P-loop_NTPase"/>
</dbReference>
<dbReference type="FunFam" id="3.40.50.300:FF:000808">
    <property type="entry name" value="Small GTP-binding protein, putative"/>
    <property type="match status" value="1"/>
</dbReference>